<reference evidence="4" key="2">
    <citation type="journal article" date="2013" name="Nat. Commun.">
        <title>Genome of the Chinese tree shrew.</title>
        <authorList>
            <person name="Fan Y."/>
            <person name="Huang Z.Y."/>
            <person name="Cao C.C."/>
            <person name="Chen C.S."/>
            <person name="Chen Y.X."/>
            <person name="Fan D.D."/>
            <person name="He J."/>
            <person name="Hou H.L."/>
            <person name="Hu L."/>
            <person name="Hu X.T."/>
            <person name="Jiang X.T."/>
            <person name="Lai R."/>
            <person name="Lang Y.S."/>
            <person name="Liang B."/>
            <person name="Liao S.G."/>
            <person name="Mu D."/>
            <person name="Ma Y.Y."/>
            <person name="Niu Y.Y."/>
            <person name="Sun X.Q."/>
            <person name="Xia J.Q."/>
            <person name="Xiao J."/>
            <person name="Xiong Z.Q."/>
            <person name="Xu L."/>
            <person name="Yang L."/>
            <person name="Zhang Y."/>
            <person name="Zhao W."/>
            <person name="Zhao X.D."/>
            <person name="Zheng Y.T."/>
            <person name="Zhou J.M."/>
            <person name="Zhu Y.B."/>
            <person name="Zhang G.J."/>
            <person name="Wang J."/>
            <person name="Yao Y.G."/>
        </authorList>
    </citation>
    <scope>NUCLEOTIDE SEQUENCE [LARGE SCALE GENOMIC DNA]</scope>
</reference>
<dbReference type="STRING" id="246437.L9K7Y4"/>
<dbReference type="EMBL" id="KB320899">
    <property type="protein sequence ID" value="ELW58796.1"/>
    <property type="molecule type" value="Genomic_DNA"/>
</dbReference>
<keyword evidence="4" id="KW-1185">Reference proteome</keyword>
<proteinExistence type="predicted"/>
<accession>L9K7Y4</accession>
<keyword evidence="1" id="KW-0732">Signal</keyword>
<sequence length="142" mass="16117">MSPLLLLVILCVGVAAAAPTAPTSLDAQQHQETAIDESLYDMVGNAEGSVREVSEEDMKMMEQLVQKYIEKNRSNNLEMVSIPRSLVKGLISNGEKVARDLLKNLIPKMIHKFHHRHKSMPFWEKDHVTPEWNPSMKHTKCK</sequence>
<dbReference type="AlphaFoldDB" id="L9K7Y4"/>
<gene>
    <name evidence="3" type="ORF">TREES_T100020737</name>
</gene>
<protein>
    <submittedName>
        <fullName evidence="3">Cathepsin L1</fullName>
    </submittedName>
</protein>
<evidence type="ECO:0000256" key="1">
    <source>
        <dbReference type="SAM" id="SignalP"/>
    </source>
</evidence>
<dbReference type="InParanoid" id="L9K7Y4"/>
<evidence type="ECO:0000313" key="4">
    <source>
        <dbReference type="Proteomes" id="UP000011518"/>
    </source>
</evidence>
<name>L9K7Y4_TUPCH</name>
<feature type="domain" description="Nuclear respiratory factor 1 NLS/DNA-binding dimerisation" evidence="2">
    <location>
        <begin position="47"/>
        <end position="135"/>
    </location>
</feature>
<evidence type="ECO:0000313" key="3">
    <source>
        <dbReference type="EMBL" id="ELW58796.1"/>
    </source>
</evidence>
<dbReference type="Pfam" id="PF10491">
    <property type="entry name" value="Nrf1_DNA-bind"/>
    <property type="match status" value="1"/>
</dbReference>
<evidence type="ECO:0000259" key="2">
    <source>
        <dbReference type="Pfam" id="PF10491"/>
    </source>
</evidence>
<reference evidence="4" key="1">
    <citation type="submission" date="2012-07" db="EMBL/GenBank/DDBJ databases">
        <title>Genome of the Chinese tree shrew, a rising model animal genetically related to primates.</title>
        <authorList>
            <person name="Zhang G."/>
            <person name="Fan Y."/>
            <person name="Yao Y."/>
            <person name="Huang Z."/>
        </authorList>
    </citation>
    <scope>NUCLEOTIDE SEQUENCE [LARGE SCALE GENOMIC DNA]</scope>
</reference>
<feature type="signal peptide" evidence="1">
    <location>
        <begin position="1"/>
        <end position="17"/>
    </location>
</feature>
<organism evidence="3 4">
    <name type="scientific">Tupaia chinensis</name>
    <name type="common">Chinese tree shrew</name>
    <name type="synonym">Tupaia belangeri chinensis</name>
    <dbReference type="NCBI Taxonomy" id="246437"/>
    <lineage>
        <taxon>Eukaryota</taxon>
        <taxon>Metazoa</taxon>
        <taxon>Chordata</taxon>
        <taxon>Craniata</taxon>
        <taxon>Vertebrata</taxon>
        <taxon>Euteleostomi</taxon>
        <taxon>Mammalia</taxon>
        <taxon>Eutheria</taxon>
        <taxon>Euarchontoglires</taxon>
        <taxon>Scandentia</taxon>
        <taxon>Tupaiidae</taxon>
        <taxon>Tupaia</taxon>
    </lineage>
</organism>
<dbReference type="Proteomes" id="UP000011518">
    <property type="component" value="Unassembled WGS sequence"/>
</dbReference>
<feature type="chain" id="PRO_5003999366" evidence="1">
    <location>
        <begin position="18"/>
        <end position="142"/>
    </location>
</feature>
<dbReference type="InterPro" id="IPR019525">
    <property type="entry name" value="Nrf1_NLS/DNA-bd_dimer"/>
</dbReference>